<reference evidence="2 3" key="1">
    <citation type="submission" date="2017-07" db="EMBL/GenBank/DDBJ databases">
        <authorList>
            <person name="Sun Z.S."/>
            <person name="Albrecht U."/>
            <person name="Echele G."/>
            <person name="Lee C.C."/>
        </authorList>
    </citation>
    <scope>NUCLEOTIDE SEQUENCE [LARGE SCALE GENOMIC DNA]</scope>
    <source>
        <strain evidence="2 3">CGMCC 1.12710</strain>
    </source>
</reference>
<evidence type="ECO:0000313" key="2">
    <source>
        <dbReference type="EMBL" id="SNT75997.1"/>
    </source>
</evidence>
<dbReference type="InterPro" id="IPR026741">
    <property type="entry name" value="SNO"/>
</dbReference>
<gene>
    <name evidence="2" type="ORF">SAMN06297382_3013</name>
</gene>
<name>A0A239Q217_9PROT</name>
<evidence type="ECO:0000313" key="3">
    <source>
        <dbReference type="Proteomes" id="UP000198346"/>
    </source>
</evidence>
<dbReference type="InterPro" id="IPR039187">
    <property type="entry name" value="SNO_AAA"/>
</dbReference>
<dbReference type="GO" id="GO:0016787">
    <property type="term" value="F:hydrolase activity"/>
    <property type="evidence" value="ECO:0007669"/>
    <property type="project" value="UniProtKB-KW"/>
</dbReference>
<dbReference type="Proteomes" id="UP000198346">
    <property type="component" value="Unassembled WGS sequence"/>
</dbReference>
<sequence>MTPSTALAAAPAVASPPLASPSDIARCIVAAAHLLIPHLEQGRQVDAAILRAAMEQAFAGSDATGAWDWKAAYDAGEAATVLFLRKYGKALLRKAGSPVQALPILEKIVGLLPTHTRRSIESEAFQQFSTPTPLGLAVATAAAITPADRVLEPSAGTGLLAILAEIAGGSLVLNELAETRAGLLSLLFPDIAVSRHDAAQIHDHLEPAIVPSVVIMNPPFSAMANVHGRMADAAYRHIDSALARLADGGRLVAITGANFAPDAPAWRDGYVRLQERGRVVFSAAIDGRVYARHGTTFSTRLTVIDKRPADDPTAFPVAPGVAPDVGTLMAWIAEHVPARLPVDASVAVPTVTTPRTVRGYVARAAQAASRPAMAAEPEGIELAYETVDWTPPQGARLSDSVYEDYALQSIRIPGAQDHPTQLVQSAAMASVAPPKPSYRPRLPANILTLLSGAQLETVIYAGEAHSGYLAGAWTVDETLDVVTAAAEGAKGAVRFRRGFMIGDGTGVGKGREAAGIILDNWLRGRRKVTRPL</sequence>
<organism evidence="2 3">
    <name type="scientific">Amphiplicatus metriothermophilus</name>
    <dbReference type="NCBI Taxonomy" id="1519374"/>
    <lineage>
        <taxon>Bacteria</taxon>
        <taxon>Pseudomonadati</taxon>
        <taxon>Pseudomonadota</taxon>
        <taxon>Alphaproteobacteria</taxon>
        <taxon>Parvularculales</taxon>
        <taxon>Parvularculaceae</taxon>
        <taxon>Amphiplicatus</taxon>
    </lineage>
</organism>
<keyword evidence="2" id="KW-0378">Hydrolase</keyword>
<evidence type="ECO:0000259" key="1">
    <source>
        <dbReference type="Pfam" id="PF13872"/>
    </source>
</evidence>
<dbReference type="GO" id="GO:0006355">
    <property type="term" value="P:regulation of DNA-templated transcription"/>
    <property type="evidence" value="ECO:0007669"/>
    <property type="project" value="InterPro"/>
</dbReference>
<dbReference type="PANTHER" id="PTHR12706:SF30">
    <property type="entry name" value="PROTEIN STRAWBERRY NOTCH-RELATED"/>
    <property type="match status" value="1"/>
</dbReference>
<keyword evidence="3" id="KW-1185">Reference proteome</keyword>
<dbReference type="AlphaFoldDB" id="A0A239Q217"/>
<protein>
    <submittedName>
        <fullName evidence="2">P-loop containing NTP hydrolase pore-1</fullName>
    </submittedName>
</protein>
<dbReference type="PANTHER" id="PTHR12706">
    <property type="entry name" value="STRAWBERRY NOTCH-RELATED"/>
    <property type="match status" value="1"/>
</dbReference>
<dbReference type="Gene3D" id="3.40.50.150">
    <property type="entry name" value="Vaccinia Virus protein VP39"/>
    <property type="match status" value="1"/>
</dbReference>
<dbReference type="InterPro" id="IPR029063">
    <property type="entry name" value="SAM-dependent_MTases_sf"/>
</dbReference>
<dbReference type="CDD" id="cd02440">
    <property type="entry name" value="AdoMet_MTases"/>
    <property type="match status" value="1"/>
</dbReference>
<dbReference type="EMBL" id="FZQA01000013">
    <property type="protein sequence ID" value="SNT75997.1"/>
    <property type="molecule type" value="Genomic_DNA"/>
</dbReference>
<proteinExistence type="predicted"/>
<feature type="domain" description="Strawberry notch AAA" evidence="1">
    <location>
        <begin position="417"/>
        <end position="528"/>
    </location>
</feature>
<dbReference type="Pfam" id="PF13872">
    <property type="entry name" value="AAA_34"/>
    <property type="match status" value="1"/>
</dbReference>
<dbReference type="SUPFAM" id="SSF53335">
    <property type="entry name" value="S-adenosyl-L-methionine-dependent methyltransferases"/>
    <property type="match status" value="1"/>
</dbReference>
<accession>A0A239Q217</accession>